<feature type="compositionally biased region" description="Polar residues" evidence="2">
    <location>
        <begin position="755"/>
        <end position="764"/>
    </location>
</feature>
<feature type="region of interest" description="Disordered" evidence="2">
    <location>
        <begin position="813"/>
        <end position="841"/>
    </location>
</feature>
<dbReference type="PANTHER" id="PTHR44167:SF18">
    <property type="entry name" value="PROTEIN KINASE DOMAIN-CONTAINING PROTEIN"/>
    <property type="match status" value="1"/>
</dbReference>
<evidence type="ECO:0000313" key="5">
    <source>
        <dbReference type="Proteomes" id="UP000692954"/>
    </source>
</evidence>
<evidence type="ECO:0000259" key="3">
    <source>
        <dbReference type="PROSITE" id="PS50011"/>
    </source>
</evidence>
<dbReference type="GO" id="GO:0044773">
    <property type="term" value="P:mitotic DNA damage checkpoint signaling"/>
    <property type="evidence" value="ECO:0007669"/>
    <property type="project" value="TreeGrafter"/>
</dbReference>
<proteinExistence type="predicted"/>
<dbReference type="GO" id="GO:0004674">
    <property type="term" value="F:protein serine/threonine kinase activity"/>
    <property type="evidence" value="ECO:0007669"/>
    <property type="project" value="TreeGrafter"/>
</dbReference>
<dbReference type="GO" id="GO:0005634">
    <property type="term" value="C:nucleus"/>
    <property type="evidence" value="ECO:0007669"/>
    <property type="project" value="TreeGrafter"/>
</dbReference>
<feature type="coiled-coil region" evidence="1">
    <location>
        <begin position="655"/>
        <end position="718"/>
    </location>
</feature>
<dbReference type="SMART" id="SM00220">
    <property type="entry name" value="S_TKc"/>
    <property type="match status" value="2"/>
</dbReference>
<name>A0A8S1MPY0_9CILI</name>
<evidence type="ECO:0000256" key="1">
    <source>
        <dbReference type="SAM" id="Coils"/>
    </source>
</evidence>
<feature type="compositionally biased region" description="Low complexity" evidence="2">
    <location>
        <begin position="769"/>
        <end position="791"/>
    </location>
</feature>
<keyword evidence="1" id="KW-0175">Coiled coil</keyword>
<comment type="caution">
    <text evidence="4">The sequence shown here is derived from an EMBL/GenBank/DDBJ whole genome shotgun (WGS) entry which is preliminary data.</text>
</comment>
<evidence type="ECO:0000256" key="2">
    <source>
        <dbReference type="SAM" id="MobiDB-lite"/>
    </source>
</evidence>
<organism evidence="4 5">
    <name type="scientific">Paramecium sonneborni</name>
    <dbReference type="NCBI Taxonomy" id="65129"/>
    <lineage>
        <taxon>Eukaryota</taxon>
        <taxon>Sar</taxon>
        <taxon>Alveolata</taxon>
        <taxon>Ciliophora</taxon>
        <taxon>Intramacronucleata</taxon>
        <taxon>Oligohymenophorea</taxon>
        <taxon>Peniculida</taxon>
        <taxon>Parameciidae</taxon>
        <taxon>Paramecium</taxon>
    </lineage>
</organism>
<feature type="domain" description="Protein kinase" evidence="3">
    <location>
        <begin position="329"/>
        <end position="595"/>
    </location>
</feature>
<sequence length="841" mass="99201">MYQDNQTIDLPTYQGPNRQYIIVKELGKGAEGIIYEAKPKNQQENNQNVAIKKYNDLKHNEEQFIDWLIQNQQQHQFNNLIRIFEMINYNQNKYLIMELGQSNLDNYLQENQDLNQSEKLKICLEISKAIQFLHQNDYIIRDIKPQNFVKVNNQFKLIDFGKIKNSNQDKLQTYNPGTIQYQAPEANIEKYSKPIDIFSLGCVFYEVFQGEQLFQGKNEKEVKKIKQNYISDQSNLILKRIDSIQLKEIKDLIIQMLNNNQQNRPDINKIVDTLIQIQLLPQKIQQEESQKNERISNTQQLNKQNVLNYYQLVNNLLEIPTKEFPQRQFHLLQLLGDGGEGGVYKAKPFNETFYQKDIAIKIQSKIKDNELSFIDFLIDYQKNQEKTQFMKSNLITIYERFEFQGNQGIIMELGTKDLYSVLQNKQKLSVQQKESIIQQISQSISFLHKQGMIHRDIKPENFIQSGNIFKLIDFGLIKKREENLRNKLNVGTPLYQAPEMIFENGQNTNSVDVWFLGCLFYEIFQESPLFDGKTKDQVSEKIKIYCQDQKEVHNKINQLQIRQELKDIIIKMINPDHTKRPNMEQVQNQVSQKFNELGKLKPQNSFPIITVENTTNKINQFQQPVFQAQSKQFDFQNHQQPTIAPVENLQKKQKLQQISEQLTKIIKEYVDLEFENQNKQALLQQLEQHIDHIKNQTLKTLETCINQLKEQLLKTNNSSSLTQNYNLQIQQKFSKTQNPIFRVQQQTQQGLQHTFPPQNQSQPAFSIFPNQPQMQPQQQTNNNQPIQSNQPYIQKCNPKISQPNNQQIQNQTQIKNQQNHYNQQQCPQLNPQQREIQNDVK</sequence>
<dbReference type="EMBL" id="CAJJDN010000043">
    <property type="protein sequence ID" value="CAD8082508.1"/>
    <property type="molecule type" value="Genomic_DNA"/>
</dbReference>
<dbReference type="AlphaFoldDB" id="A0A8S1MPY0"/>
<dbReference type="InterPro" id="IPR000719">
    <property type="entry name" value="Prot_kinase_dom"/>
</dbReference>
<dbReference type="Proteomes" id="UP000692954">
    <property type="component" value="Unassembled WGS sequence"/>
</dbReference>
<dbReference type="GO" id="GO:0005524">
    <property type="term" value="F:ATP binding"/>
    <property type="evidence" value="ECO:0007669"/>
    <property type="project" value="InterPro"/>
</dbReference>
<dbReference type="PROSITE" id="PS50011">
    <property type="entry name" value="PROTEIN_KINASE_DOM"/>
    <property type="match status" value="2"/>
</dbReference>
<feature type="compositionally biased region" description="Low complexity" evidence="2">
    <location>
        <begin position="813"/>
        <end position="833"/>
    </location>
</feature>
<protein>
    <recommendedName>
        <fullName evidence="3">Protein kinase domain-containing protein</fullName>
    </recommendedName>
</protein>
<dbReference type="Pfam" id="PF00069">
    <property type="entry name" value="Pkinase"/>
    <property type="match status" value="2"/>
</dbReference>
<accession>A0A8S1MPY0</accession>
<gene>
    <name evidence="4" type="ORF">PSON_ATCC_30995.1.T0430239</name>
</gene>
<keyword evidence="5" id="KW-1185">Reference proteome</keyword>
<dbReference type="GO" id="GO:0005737">
    <property type="term" value="C:cytoplasm"/>
    <property type="evidence" value="ECO:0007669"/>
    <property type="project" value="TreeGrafter"/>
</dbReference>
<dbReference type="PANTHER" id="PTHR44167">
    <property type="entry name" value="OVARIAN-SPECIFIC SERINE/THREONINE-PROTEIN KINASE LOK-RELATED"/>
    <property type="match status" value="1"/>
</dbReference>
<evidence type="ECO:0000313" key="4">
    <source>
        <dbReference type="EMBL" id="CAD8082508.1"/>
    </source>
</evidence>
<feature type="domain" description="Protein kinase" evidence="3">
    <location>
        <begin position="20"/>
        <end position="279"/>
    </location>
</feature>
<reference evidence="4" key="1">
    <citation type="submission" date="2021-01" db="EMBL/GenBank/DDBJ databases">
        <authorList>
            <consortium name="Genoscope - CEA"/>
            <person name="William W."/>
        </authorList>
    </citation>
    <scope>NUCLEOTIDE SEQUENCE</scope>
</reference>
<dbReference type="OrthoDB" id="311989at2759"/>
<feature type="region of interest" description="Disordered" evidence="2">
    <location>
        <begin position="748"/>
        <end position="791"/>
    </location>
</feature>